<organism evidence="2 3">
    <name type="scientific">Streptomyces clavuligerus</name>
    <dbReference type="NCBI Taxonomy" id="1901"/>
    <lineage>
        <taxon>Bacteria</taxon>
        <taxon>Bacillati</taxon>
        <taxon>Actinomycetota</taxon>
        <taxon>Actinomycetes</taxon>
        <taxon>Kitasatosporales</taxon>
        <taxon>Streptomycetaceae</taxon>
        <taxon>Streptomyces</taxon>
    </lineage>
</organism>
<reference evidence="2 3" key="1">
    <citation type="journal article" date="2010" name="Genome Biol. Evol.">
        <title>The sequence of a 1.8-mb bacterial linear plasmid reveals a rich evolutionary reservoir of secondary metabolic pathways.</title>
        <authorList>
            <person name="Medema M.H."/>
            <person name="Trefzer A."/>
            <person name="Kovalchuk A."/>
            <person name="van den Berg M."/>
            <person name="Mueller U."/>
            <person name="Heijne W."/>
            <person name="Wu L."/>
            <person name="Alam M.T."/>
            <person name="Ronning C.M."/>
            <person name="Nierman W.C."/>
            <person name="Bovenberg R.A.L."/>
            <person name="Breitling R."/>
            <person name="Takano E."/>
        </authorList>
    </citation>
    <scope>NUCLEOTIDE SEQUENCE [LARGE SCALE GENOMIC DNA]</scope>
    <source>
        <strain evidence="3">ATCC 27064 / DSM 738 / JCM 4710 / NBRC 13307 / NCIMB 12785 / NRRL 3585 / VKM Ac-602</strain>
    </source>
</reference>
<dbReference type="Proteomes" id="UP000002357">
    <property type="component" value="Chromosome"/>
</dbReference>
<evidence type="ECO:0000259" key="1">
    <source>
        <dbReference type="Pfam" id="PF21806"/>
    </source>
</evidence>
<dbReference type="AlphaFoldDB" id="E2PZZ2"/>
<proteinExistence type="predicted"/>
<dbReference type="STRING" id="1901.BB341_11925"/>
<dbReference type="InterPro" id="IPR049244">
    <property type="entry name" value="DUF6879"/>
</dbReference>
<dbReference type="RefSeq" id="WP_003961335.1">
    <property type="nucleotide sequence ID" value="NZ_CM000913.1"/>
</dbReference>
<gene>
    <name evidence="2" type="ORF">SCLAV_3340</name>
</gene>
<dbReference type="GeneID" id="93730138"/>
<dbReference type="OrthoDB" id="3436275at2"/>
<dbReference type="eggNOG" id="ENOG5032QZG">
    <property type="taxonomic scope" value="Bacteria"/>
</dbReference>
<sequence length="212" mass="24553">MRERPHLNHSTGERLELDVYRADFQQYFWNIGDLGFWKLERQQHFQEPGVESWEAFHRGDWEESLRLLAGPGGHYQEHLKKVADHGFALHRVRVVEEPIVPYLQWELNLLKLKAECGERTRVIGPERVRGLEDEGPLPEIIVLADFVLYEIVYDADGILAGGVRHKEPATVSAWREFIKNLHAEGEEMVEFFRRRVADLSPPDVSGPSAAHR</sequence>
<protein>
    <recommendedName>
        <fullName evidence="1">DUF6879 domain-containing protein</fullName>
    </recommendedName>
</protein>
<dbReference type="EMBL" id="CM000913">
    <property type="protein sequence ID" value="EFG08411.1"/>
    <property type="molecule type" value="Genomic_DNA"/>
</dbReference>
<dbReference type="KEGG" id="sclf:BB341_11925"/>
<keyword evidence="3" id="KW-1185">Reference proteome</keyword>
<name>E2PZZ2_STRCL</name>
<evidence type="ECO:0000313" key="2">
    <source>
        <dbReference type="EMBL" id="EFG08411.1"/>
    </source>
</evidence>
<dbReference type="Pfam" id="PF21806">
    <property type="entry name" value="DUF6879"/>
    <property type="match status" value="1"/>
</dbReference>
<accession>E2PZZ2</accession>
<evidence type="ECO:0000313" key="3">
    <source>
        <dbReference type="Proteomes" id="UP000002357"/>
    </source>
</evidence>
<feature type="domain" description="DUF6879" evidence="1">
    <location>
        <begin position="23"/>
        <end position="192"/>
    </location>
</feature>